<dbReference type="InterPro" id="IPR051311">
    <property type="entry name" value="DedA_domain"/>
</dbReference>
<feature type="transmembrane region" description="Helical" evidence="8">
    <location>
        <begin position="203"/>
        <end position="226"/>
    </location>
</feature>
<comment type="subcellular location">
    <subcellularLocation>
        <location evidence="1">Cell membrane</location>
        <topology evidence="1">Multi-pass membrane protein</topology>
    </subcellularLocation>
</comment>
<keyword evidence="5 8" id="KW-1133">Transmembrane helix</keyword>
<evidence type="ECO:0000256" key="4">
    <source>
        <dbReference type="ARBA" id="ARBA00022692"/>
    </source>
</evidence>
<gene>
    <name evidence="9" type="ORF">CPELA_04325</name>
</gene>
<accession>A0A410W867</accession>
<feature type="region of interest" description="Disordered" evidence="7">
    <location>
        <begin position="25"/>
        <end position="48"/>
    </location>
</feature>
<dbReference type="GO" id="GO:0005886">
    <property type="term" value="C:plasma membrane"/>
    <property type="evidence" value="ECO:0007669"/>
    <property type="project" value="UniProtKB-SubCell"/>
</dbReference>
<dbReference type="PANTHER" id="PTHR42709">
    <property type="entry name" value="ALKALINE PHOSPHATASE LIKE PROTEIN"/>
    <property type="match status" value="1"/>
</dbReference>
<evidence type="ECO:0000313" key="10">
    <source>
        <dbReference type="Proteomes" id="UP000288929"/>
    </source>
</evidence>
<organism evidence="9 10">
    <name type="scientific">Corynebacterium pelargi</name>
    <dbReference type="NCBI Taxonomy" id="1471400"/>
    <lineage>
        <taxon>Bacteria</taxon>
        <taxon>Bacillati</taxon>
        <taxon>Actinomycetota</taxon>
        <taxon>Actinomycetes</taxon>
        <taxon>Mycobacteriales</taxon>
        <taxon>Corynebacteriaceae</taxon>
        <taxon>Corynebacterium</taxon>
    </lineage>
</organism>
<keyword evidence="3" id="KW-1003">Cell membrane</keyword>
<feature type="transmembrane region" description="Helical" evidence="8">
    <location>
        <begin position="238"/>
        <end position="258"/>
    </location>
</feature>
<feature type="transmembrane region" description="Helical" evidence="8">
    <location>
        <begin position="60"/>
        <end position="83"/>
    </location>
</feature>
<evidence type="ECO:0000256" key="8">
    <source>
        <dbReference type="SAM" id="Phobius"/>
    </source>
</evidence>
<evidence type="ECO:0000256" key="7">
    <source>
        <dbReference type="SAM" id="MobiDB-lite"/>
    </source>
</evidence>
<feature type="transmembrane region" description="Helical" evidence="8">
    <location>
        <begin position="175"/>
        <end position="196"/>
    </location>
</feature>
<keyword evidence="4 8" id="KW-0812">Transmembrane</keyword>
<dbReference type="Proteomes" id="UP000288929">
    <property type="component" value="Chromosome"/>
</dbReference>
<sequence length="276" mass="30434">MQERRLGRARLVCCGLSPILPSVKEKHQGEQPAHNAPQQNKPSEENPLAMLTANPSKADYWCLGLMLVAGLYGLAIMPLRAWMLAEISRLPWLVALTGSGTGTAALGSAIKVGEDLPVLWPIVVGALMLIKFNFVYWWAGKLWGRKIINMWASSSKRAARNYARAERVVDKVGPFGFFLAYVPIPLPIGLVVFTVAGIRGMKLWWFLILNYISALLWRGAYFWFGYAVGEPAVDLLKQYAKISNYVVIAIVVFVIWSARKNPTGGMKAQGGAKEGA</sequence>
<evidence type="ECO:0000256" key="1">
    <source>
        <dbReference type="ARBA" id="ARBA00004651"/>
    </source>
</evidence>
<dbReference type="PANTHER" id="PTHR42709:SF6">
    <property type="entry name" value="UNDECAPRENYL PHOSPHATE TRANSPORTER A"/>
    <property type="match status" value="1"/>
</dbReference>
<protein>
    <submittedName>
        <fullName evidence="9">SNARE associated Golgi protein</fullName>
    </submittedName>
</protein>
<name>A0A410W867_9CORY</name>
<evidence type="ECO:0000313" key="9">
    <source>
        <dbReference type="EMBL" id="QAU52144.1"/>
    </source>
</evidence>
<proteinExistence type="inferred from homology"/>
<dbReference type="EMBL" id="CP035299">
    <property type="protein sequence ID" value="QAU52144.1"/>
    <property type="molecule type" value="Genomic_DNA"/>
</dbReference>
<dbReference type="AlphaFoldDB" id="A0A410W867"/>
<evidence type="ECO:0000256" key="6">
    <source>
        <dbReference type="ARBA" id="ARBA00023136"/>
    </source>
</evidence>
<feature type="transmembrane region" description="Helical" evidence="8">
    <location>
        <begin position="118"/>
        <end position="139"/>
    </location>
</feature>
<feature type="transmembrane region" description="Helical" evidence="8">
    <location>
        <begin position="89"/>
        <end position="106"/>
    </location>
</feature>
<comment type="similarity">
    <text evidence="2">Belongs to the DedA family.</text>
</comment>
<dbReference type="KEGG" id="cpeg:CPELA_04325"/>
<evidence type="ECO:0000256" key="2">
    <source>
        <dbReference type="ARBA" id="ARBA00010792"/>
    </source>
</evidence>
<evidence type="ECO:0000256" key="5">
    <source>
        <dbReference type="ARBA" id="ARBA00022989"/>
    </source>
</evidence>
<keyword evidence="6 8" id="KW-0472">Membrane</keyword>
<evidence type="ECO:0000256" key="3">
    <source>
        <dbReference type="ARBA" id="ARBA00022475"/>
    </source>
</evidence>
<keyword evidence="10" id="KW-1185">Reference proteome</keyword>
<reference evidence="9 10" key="1">
    <citation type="submission" date="2019-01" db="EMBL/GenBank/DDBJ databases">
        <authorList>
            <person name="Ruckert C."/>
            <person name="Busche T."/>
            <person name="Kalinowski J."/>
        </authorList>
    </citation>
    <scope>NUCLEOTIDE SEQUENCE [LARGE SCALE GENOMIC DNA]</scope>
    <source>
        <strain evidence="9 10">136/3</strain>
    </source>
</reference>